<keyword evidence="4" id="KW-1185">Reference proteome</keyword>
<dbReference type="PANTHER" id="PTHR35004">
    <property type="entry name" value="TRANSPOSASE RV3428C-RELATED"/>
    <property type="match status" value="1"/>
</dbReference>
<protein>
    <submittedName>
        <fullName evidence="3">Mu transposase C-terminal domain-containing protein</fullName>
    </submittedName>
</protein>
<name>A0ABS7D566_9BACL</name>
<dbReference type="PROSITE" id="PS50994">
    <property type="entry name" value="INTEGRASE"/>
    <property type="match status" value="1"/>
</dbReference>
<dbReference type="InterPro" id="IPR036397">
    <property type="entry name" value="RNaseH_sf"/>
</dbReference>
<comment type="caution">
    <text evidence="3">The sequence shown here is derived from an EMBL/GenBank/DDBJ whole genome shotgun (WGS) entry which is preliminary data.</text>
</comment>
<accession>A0ABS7D566</accession>
<dbReference type="Pfam" id="PF09299">
    <property type="entry name" value="Mu-transpos_C"/>
    <property type="match status" value="1"/>
</dbReference>
<sequence>MQGFSFVPGIYFRWSEKEFVVRKVIENNDVEVTNLSYDTVEVFSLNELLEAWSDETLVVKRDFKAEEAKITQHDVELLSDEEKQIIELRYKVLEPILSGKVKSREYSEYIDSLPEEQRNLVNSTSTLYRWKRRWEETQDKRSLLPRNDLKGVKTFKVSTDVQDIIERLLVKYDKQGLDVSNRRIHIEMEKEVKEINSTRTDDHQIEPCGRATTNRIIQHLRKTYLKDKARYGVVQANLNKNGSTTEVYVERPLQRVEIDWTPLDLFVVDTYSGKTERFYLIHAVDKATGYGLGYELWLGEPNTKAIKQCMLHAMFPKTHIRSLYPRLQHDWAAYGKPEVIVVDNAKVHDAEDLVEFFSLIGIEVQFCPVKAGHQKGTIERRFRTLNEKVFHSIPGTTFSDPKMRALYDSTGKACLTLKALHEIVHITIVDLVANDYSIALGGTPAFLWEQGLKDWHVHRTLPMQKKDLIMLLSTGIDYRTITNKGIELEGQHFQSSSLMKLFDYMNRKKKDRRVRVRFNPSDMRTIYILDETTNQYIEAYPVKNSLRKKSIDETHPVHIAQLKYYNLRKNKEYNDFDTTHLAHAYEQIEDIIHNSRRELAQLEKLPDDLRAVEHNKHLSSIQHLHEAQLAPEGIETLKIISEKEEETVKDNGKTAVKSKPKVFKKGNSYQSVNNDSNGIVRESSDSEMPPLLFDDDLDEDWDVTV</sequence>
<evidence type="ECO:0000259" key="2">
    <source>
        <dbReference type="PROSITE" id="PS50994"/>
    </source>
</evidence>
<dbReference type="InterPro" id="IPR015378">
    <property type="entry name" value="Transposase-like_Mu_C"/>
</dbReference>
<dbReference type="InterPro" id="IPR001584">
    <property type="entry name" value="Integrase_cat-core"/>
</dbReference>
<proteinExistence type="predicted"/>
<organism evidence="3 4">
    <name type="scientific">Paenibacillus oenotherae</name>
    <dbReference type="NCBI Taxonomy" id="1435645"/>
    <lineage>
        <taxon>Bacteria</taxon>
        <taxon>Bacillati</taxon>
        <taxon>Bacillota</taxon>
        <taxon>Bacilli</taxon>
        <taxon>Bacillales</taxon>
        <taxon>Paenibacillaceae</taxon>
        <taxon>Paenibacillus</taxon>
    </lineage>
</organism>
<evidence type="ECO:0000256" key="1">
    <source>
        <dbReference type="SAM" id="MobiDB-lite"/>
    </source>
</evidence>
<evidence type="ECO:0000313" key="4">
    <source>
        <dbReference type="Proteomes" id="UP000812277"/>
    </source>
</evidence>
<gene>
    <name evidence="3" type="ORF">K0T92_06170</name>
</gene>
<dbReference type="Proteomes" id="UP000812277">
    <property type="component" value="Unassembled WGS sequence"/>
</dbReference>
<dbReference type="RefSeq" id="WP_219871544.1">
    <property type="nucleotide sequence ID" value="NZ_JAHZIJ010000002.1"/>
</dbReference>
<feature type="compositionally biased region" description="Polar residues" evidence="1">
    <location>
        <begin position="667"/>
        <end position="677"/>
    </location>
</feature>
<evidence type="ECO:0000313" key="3">
    <source>
        <dbReference type="EMBL" id="MBW7474323.1"/>
    </source>
</evidence>
<dbReference type="EMBL" id="JAHZIJ010000002">
    <property type="protein sequence ID" value="MBW7474323.1"/>
    <property type="molecule type" value="Genomic_DNA"/>
</dbReference>
<dbReference type="Gene3D" id="3.30.420.10">
    <property type="entry name" value="Ribonuclease H-like superfamily/Ribonuclease H"/>
    <property type="match status" value="1"/>
</dbReference>
<dbReference type="SUPFAM" id="SSF53098">
    <property type="entry name" value="Ribonuclease H-like"/>
    <property type="match status" value="1"/>
</dbReference>
<dbReference type="PANTHER" id="PTHR35004:SF7">
    <property type="entry name" value="INTEGRASE PROTEIN"/>
    <property type="match status" value="1"/>
</dbReference>
<feature type="compositionally biased region" description="Acidic residues" evidence="1">
    <location>
        <begin position="693"/>
        <end position="705"/>
    </location>
</feature>
<dbReference type="InterPro" id="IPR012337">
    <property type="entry name" value="RNaseH-like_sf"/>
</dbReference>
<reference evidence="3 4" key="1">
    <citation type="submission" date="2021-07" db="EMBL/GenBank/DDBJ databases">
        <title>Paenibacillus radiodurans sp. nov., isolated from the southeastern edge of Tengger Desert.</title>
        <authorList>
            <person name="Zhang G."/>
        </authorList>
    </citation>
    <scope>NUCLEOTIDE SEQUENCE [LARGE SCALE GENOMIC DNA]</scope>
    <source>
        <strain evidence="3 4">DT7-4</strain>
    </source>
</reference>
<feature type="region of interest" description="Disordered" evidence="1">
    <location>
        <begin position="649"/>
        <end position="705"/>
    </location>
</feature>
<feature type="domain" description="Integrase catalytic" evidence="2">
    <location>
        <begin position="248"/>
        <end position="452"/>
    </location>
</feature>